<sequence length="182" mass="21740">MKDVRERWIREEVKGSYSFVLSSKLQTSKECIKNWLRSNKVVGPEIKSLEEKLANLDKRVVGNGWEEKLRQERLDIMSKLWKFFRKEEQMWYQKSRVKWLKEGDKNTKFFHTLAIGRRSVNYIGDIWVDGVMRSKPQLVRLGILDFFKEHLKNVDWQRSILRGLDLKCLSEPGRSPWKLALV</sequence>
<reference evidence="1" key="1">
    <citation type="journal article" date="2023" name="Plant J.">
        <title>Genome sequences and population genomics provide insights into the demographic history, inbreeding, and mutation load of two 'living fossil' tree species of Dipteronia.</title>
        <authorList>
            <person name="Feng Y."/>
            <person name="Comes H.P."/>
            <person name="Chen J."/>
            <person name="Zhu S."/>
            <person name="Lu R."/>
            <person name="Zhang X."/>
            <person name="Li P."/>
            <person name="Qiu J."/>
            <person name="Olsen K.M."/>
            <person name="Qiu Y."/>
        </authorList>
    </citation>
    <scope>NUCLEOTIDE SEQUENCE</scope>
    <source>
        <strain evidence="1">NBL</strain>
    </source>
</reference>
<evidence type="ECO:0000313" key="1">
    <source>
        <dbReference type="EMBL" id="KAK3169156.1"/>
    </source>
</evidence>
<keyword evidence="2" id="KW-1185">Reference proteome</keyword>
<evidence type="ECO:0000313" key="2">
    <source>
        <dbReference type="Proteomes" id="UP001281410"/>
    </source>
</evidence>
<proteinExistence type="predicted"/>
<name>A0AAD9Z083_9ROSI</name>
<dbReference type="EMBL" id="JANJYJ010000972">
    <property type="protein sequence ID" value="KAK3169156.1"/>
    <property type="molecule type" value="Genomic_DNA"/>
</dbReference>
<dbReference type="Proteomes" id="UP001281410">
    <property type="component" value="Unassembled WGS sequence"/>
</dbReference>
<comment type="caution">
    <text evidence="1">The sequence shown here is derived from an EMBL/GenBank/DDBJ whole genome shotgun (WGS) entry which is preliminary data.</text>
</comment>
<protein>
    <submittedName>
        <fullName evidence="1">Uncharacterized protein</fullName>
    </submittedName>
</protein>
<gene>
    <name evidence="1" type="ORF">Dsin_000060</name>
</gene>
<accession>A0AAD9Z083</accession>
<dbReference type="AlphaFoldDB" id="A0AAD9Z083"/>
<organism evidence="1 2">
    <name type="scientific">Dipteronia sinensis</name>
    <dbReference type="NCBI Taxonomy" id="43782"/>
    <lineage>
        <taxon>Eukaryota</taxon>
        <taxon>Viridiplantae</taxon>
        <taxon>Streptophyta</taxon>
        <taxon>Embryophyta</taxon>
        <taxon>Tracheophyta</taxon>
        <taxon>Spermatophyta</taxon>
        <taxon>Magnoliopsida</taxon>
        <taxon>eudicotyledons</taxon>
        <taxon>Gunneridae</taxon>
        <taxon>Pentapetalae</taxon>
        <taxon>rosids</taxon>
        <taxon>malvids</taxon>
        <taxon>Sapindales</taxon>
        <taxon>Sapindaceae</taxon>
        <taxon>Hippocastanoideae</taxon>
        <taxon>Acereae</taxon>
        <taxon>Dipteronia</taxon>
    </lineage>
</organism>